<evidence type="ECO:0000259" key="6">
    <source>
        <dbReference type="PROSITE" id="PS50404"/>
    </source>
</evidence>
<dbReference type="PROSITE" id="PS50404">
    <property type="entry name" value="GST_NTER"/>
    <property type="match status" value="1"/>
</dbReference>
<evidence type="ECO:0000259" key="7">
    <source>
        <dbReference type="PROSITE" id="PS50405"/>
    </source>
</evidence>
<evidence type="ECO:0000256" key="3">
    <source>
        <dbReference type="ARBA" id="ARBA00022679"/>
    </source>
</evidence>
<dbReference type="InterPro" id="IPR050213">
    <property type="entry name" value="GST_superfamily"/>
</dbReference>
<evidence type="ECO:0000256" key="1">
    <source>
        <dbReference type="ARBA" id="ARBA00011738"/>
    </source>
</evidence>
<dbReference type="InterPro" id="IPR036249">
    <property type="entry name" value="Thioredoxin-like_sf"/>
</dbReference>
<reference evidence="8" key="1">
    <citation type="submission" date="2021-03" db="EMBL/GenBank/DDBJ databases">
        <title>Chromosome level genome of the anhydrobiotic midge Polypedilum vanderplanki.</title>
        <authorList>
            <person name="Yoshida Y."/>
            <person name="Kikawada T."/>
            <person name="Gusev O."/>
        </authorList>
    </citation>
    <scope>NUCLEOTIDE SEQUENCE</scope>
    <source>
        <strain evidence="8">NIAS01</strain>
        <tissue evidence="8">Whole body or cell culture</tissue>
    </source>
</reference>
<dbReference type="Gene3D" id="3.40.30.10">
    <property type="entry name" value="Glutaredoxin"/>
    <property type="match status" value="1"/>
</dbReference>
<dbReference type="AlphaFoldDB" id="A0A9J6C3Y5"/>
<dbReference type="InterPro" id="IPR040079">
    <property type="entry name" value="Glutathione_S-Trfase"/>
</dbReference>
<evidence type="ECO:0000313" key="9">
    <source>
        <dbReference type="Proteomes" id="UP001107558"/>
    </source>
</evidence>
<comment type="subunit">
    <text evidence="1">Homodimer.</text>
</comment>
<dbReference type="OrthoDB" id="414243at2759"/>
<dbReference type="InterPro" id="IPR004046">
    <property type="entry name" value="GST_C"/>
</dbReference>
<comment type="caution">
    <text evidence="8">The sequence shown here is derived from an EMBL/GenBank/DDBJ whole genome shotgun (WGS) entry which is preliminary data.</text>
</comment>
<dbReference type="EC" id="2.5.1.18" evidence="2"/>
<comment type="catalytic activity">
    <reaction evidence="5">
        <text>RX + glutathione = an S-substituted glutathione + a halide anion + H(+)</text>
        <dbReference type="Rhea" id="RHEA:16437"/>
        <dbReference type="ChEBI" id="CHEBI:15378"/>
        <dbReference type="ChEBI" id="CHEBI:16042"/>
        <dbReference type="ChEBI" id="CHEBI:17792"/>
        <dbReference type="ChEBI" id="CHEBI:57925"/>
        <dbReference type="ChEBI" id="CHEBI:90779"/>
        <dbReference type="EC" id="2.5.1.18"/>
    </reaction>
</comment>
<dbReference type="Proteomes" id="UP001107558">
    <property type="component" value="Chromosome 2"/>
</dbReference>
<dbReference type="SUPFAM" id="SSF52833">
    <property type="entry name" value="Thioredoxin-like"/>
    <property type="match status" value="1"/>
</dbReference>
<dbReference type="CDD" id="cd03192">
    <property type="entry name" value="GST_C_Sigma_like"/>
    <property type="match status" value="1"/>
</dbReference>
<evidence type="ECO:0000256" key="5">
    <source>
        <dbReference type="ARBA" id="ARBA00047960"/>
    </source>
</evidence>
<accession>A0A9J6C3Y5</accession>
<evidence type="ECO:0000256" key="2">
    <source>
        <dbReference type="ARBA" id="ARBA00012452"/>
    </source>
</evidence>
<proteinExistence type="inferred from homology"/>
<gene>
    <name evidence="8" type="ORF">PVAND_006399</name>
</gene>
<keyword evidence="3" id="KW-0808">Transferase</keyword>
<dbReference type="PROSITE" id="PS50405">
    <property type="entry name" value="GST_CTER"/>
    <property type="match status" value="1"/>
</dbReference>
<dbReference type="PANTHER" id="PTHR11571:SF224">
    <property type="entry name" value="HEMATOPOIETIC PROSTAGLANDIN D SYNTHASE"/>
    <property type="match status" value="1"/>
</dbReference>
<keyword evidence="9" id="KW-1185">Reference proteome</keyword>
<dbReference type="PANTHER" id="PTHR11571">
    <property type="entry name" value="GLUTATHIONE S-TRANSFERASE"/>
    <property type="match status" value="1"/>
</dbReference>
<dbReference type="GO" id="GO:0006749">
    <property type="term" value="P:glutathione metabolic process"/>
    <property type="evidence" value="ECO:0007669"/>
    <property type="project" value="TreeGrafter"/>
</dbReference>
<dbReference type="Gene3D" id="1.20.1050.10">
    <property type="match status" value="1"/>
</dbReference>
<dbReference type="InterPro" id="IPR036282">
    <property type="entry name" value="Glutathione-S-Trfase_C_sf"/>
</dbReference>
<dbReference type="EMBL" id="JADBJN010000002">
    <property type="protein sequence ID" value="KAG5676576.1"/>
    <property type="molecule type" value="Genomic_DNA"/>
</dbReference>
<dbReference type="SFLD" id="SFLDS00019">
    <property type="entry name" value="Glutathione_Transferase_(cytos"/>
    <property type="match status" value="1"/>
</dbReference>
<feature type="domain" description="GST C-terminal" evidence="7">
    <location>
        <begin position="36"/>
        <end position="158"/>
    </location>
</feature>
<dbReference type="InterPro" id="IPR010987">
    <property type="entry name" value="Glutathione-S-Trfase_C-like"/>
</dbReference>
<comment type="similarity">
    <text evidence="4">Belongs to the GST superfamily. Sigma family.</text>
</comment>
<dbReference type="Pfam" id="PF14497">
    <property type="entry name" value="GST_C_3"/>
    <property type="match status" value="1"/>
</dbReference>
<organism evidence="8 9">
    <name type="scientific">Polypedilum vanderplanki</name>
    <name type="common">Sleeping chironomid midge</name>
    <dbReference type="NCBI Taxonomy" id="319348"/>
    <lineage>
        <taxon>Eukaryota</taxon>
        <taxon>Metazoa</taxon>
        <taxon>Ecdysozoa</taxon>
        <taxon>Arthropoda</taxon>
        <taxon>Hexapoda</taxon>
        <taxon>Insecta</taxon>
        <taxon>Pterygota</taxon>
        <taxon>Neoptera</taxon>
        <taxon>Endopterygota</taxon>
        <taxon>Diptera</taxon>
        <taxon>Nematocera</taxon>
        <taxon>Chironomoidea</taxon>
        <taxon>Chironomidae</taxon>
        <taxon>Chironominae</taxon>
        <taxon>Polypedilum</taxon>
        <taxon>Polypedilum</taxon>
    </lineage>
</organism>
<feature type="domain" description="GST N-terminal" evidence="6">
    <location>
        <begin position="1"/>
        <end position="34"/>
    </location>
</feature>
<sequence>MPMGQMPVLEVDGKRVHQSLAMCRYVAKVVGVAGNNPFEDLQIDAIVDTINEFRLKIAIVSYEPDDAVKEKKMITLTQEVIPFYLTKLNVIAKENGGHLVLNRTTWADIYFAGIIDYLNYLTKLDLLENFPNLREVVEKVLSNENIQKYIAQRPVTEV</sequence>
<dbReference type="FunFam" id="1.20.1050.10:FF:000030">
    <property type="entry name" value="Glutathione S-transferase S1"/>
    <property type="match status" value="1"/>
</dbReference>
<dbReference type="SUPFAM" id="SSF47616">
    <property type="entry name" value="GST C-terminal domain-like"/>
    <property type="match status" value="1"/>
</dbReference>
<evidence type="ECO:0000256" key="4">
    <source>
        <dbReference type="ARBA" id="ARBA00038317"/>
    </source>
</evidence>
<dbReference type="GO" id="GO:0004364">
    <property type="term" value="F:glutathione transferase activity"/>
    <property type="evidence" value="ECO:0007669"/>
    <property type="project" value="UniProtKB-EC"/>
</dbReference>
<protein>
    <recommendedName>
        <fullName evidence="2">glutathione transferase</fullName>
        <ecNumber evidence="2">2.5.1.18</ecNumber>
    </recommendedName>
</protein>
<evidence type="ECO:0000313" key="8">
    <source>
        <dbReference type="EMBL" id="KAG5676576.1"/>
    </source>
</evidence>
<dbReference type="InterPro" id="IPR004045">
    <property type="entry name" value="Glutathione_S-Trfase_N"/>
</dbReference>
<name>A0A9J6C3Y5_POLVA</name>